<dbReference type="Pfam" id="PF01379">
    <property type="entry name" value="Porphobil_deam"/>
    <property type="match status" value="1"/>
</dbReference>
<evidence type="ECO:0000259" key="5">
    <source>
        <dbReference type="Pfam" id="PF01379"/>
    </source>
</evidence>
<comment type="function">
    <text evidence="4">Tetrapolymerization of the monopyrrole PBG into the hydroxymethylbilane pre-uroporphyrinogen in several discrete steps.</text>
</comment>
<dbReference type="FunFam" id="3.40.190.10:FF:000005">
    <property type="entry name" value="Porphobilinogen deaminase"/>
    <property type="match status" value="1"/>
</dbReference>
<comment type="similarity">
    <text evidence="1 4">Belongs to the HMBS family.</text>
</comment>
<feature type="domain" description="Porphobilinogen deaminase N-terminal" evidence="5">
    <location>
        <begin position="3"/>
        <end position="204"/>
    </location>
</feature>
<comment type="caution">
    <text evidence="7">The sequence shown here is derived from an EMBL/GenBank/DDBJ whole genome shotgun (WGS) entry which is preliminary data.</text>
</comment>
<dbReference type="HAMAP" id="MF_00260">
    <property type="entry name" value="Porphobil_deam"/>
    <property type="match status" value="1"/>
</dbReference>
<keyword evidence="2 4" id="KW-0808">Transferase</keyword>
<protein>
    <recommendedName>
        <fullName evidence="4">Probable porphobilinogen deaminase</fullName>
        <shortName evidence="4">PBG</shortName>
        <ecNumber evidence="4">2.5.1.61</ecNumber>
    </recommendedName>
    <alternativeName>
        <fullName evidence="4">Hydroxymethylbilane synthase</fullName>
        <shortName evidence="4">HMBS</shortName>
    </alternativeName>
    <alternativeName>
        <fullName evidence="4">Pre-uroporphyrinogen synthase</fullName>
    </alternativeName>
</protein>
<gene>
    <name evidence="4" type="primary">hemC</name>
    <name evidence="7" type="ORF">AKJ45_02645</name>
</gene>
<dbReference type="PIRSF" id="PIRSF001438">
    <property type="entry name" value="4pyrrol_synth_OHMeBilane_synth"/>
    <property type="match status" value="1"/>
</dbReference>
<evidence type="ECO:0000259" key="6">
    <source>
        <dbReference type="Pfam" id="PF03900"/>
    </source>
</evidence>
<evidence type="ECO:0000313" key="8">
    <source>
        <dbReference type="Proteomes" id="UP000070565"/>
    </source>
</evidence>
<dbReference type="NCBIfam" id="TIGR00212">
    <property type="entry name" value="hemC"/>
    <property type="match status" value="1"/>
</dbReference>
<comment type="cofactor">
    <cofactor evidence="4">
        <name>dipyrromethane</name>
        <dbReference type="ChEBI" id="CHEBI:60342"/>
    </cofactor>
    <text evidence="4">Binds 1 dipyrromethane group covalently.</text>
</comment>
<evidence type="ECO:0000313" key="7">
    <source>
        <dbReference type="EMBL" id="KXB03058.1"/>
    </source>
</evidence>
<dbReference type="InterPro" id="IPR022417">
    <property type="entry name" value="Porphobilin_deaminase_N"/>
</dbReference>
<dbReference type="InterPro" id="IPR000860">
    <property type="entry name" value="HemC"/>
</dbReference>
<comment type="miscellaneous">
    <text evidence="4">The porphobilinogen subunits are added to the dipyrromethane group.</text>
</comment>
<dbReference type="SUPFAM" id="SSF54782">
    <property type="entry name" value="Porphobilinogen deaminase (hydroxymethylbilane synthase), C-terminal domain"/>
    <property type="match status" value="1"/>
</dbReference>
<feature type="domain" description="Porphobilinogen deaminase C-terminal" evidence="6">
    <location>
        <begin position="217"/>
        <end position="281"/>
    </location>
</feature>
<keyword evidence="8" id="KW-1185">Reference proteome</keyword>
<dbReference type="PANTHER" id="PTHR11557:SF0">
    <property type="entry name" value="PORPHOBILINOGEN DEAMINASE"/>
    <property type="match status" value="1"/>
</dbReference>
<dbReference type="PRINTS" id="PR00151">
    <property type="entry name" value="PORPHBDMNASE"/>
</dbReference>
<evidence type="ECO:0000256" key="3">
    <source>
        <dbReference type="ARBA" id="ARBA00023244"/>
    </source>
</evidence>
<dbReference type="PATRIC" id="fig|1698275.3.peg.439"/>
<dbReference type="EC" id="2.5.1.61" evidence="4"/>
<dbReference type="SUPFAM" id="SSF53850">
    <property type="entry name" value="Periplasmic binding protein-like II"/>
    <property type="match status" value="1"/>
</dbReference>
<dbReference type="EMBL" id="LHXZ01000034">
    <property type="protein sequence ID" value="KXB03058.1"/>
    <property type="molecule type" value="Genomic_DNA"/>
</dbReference>
<evidence type="ECO:0000256" key="2">
    <source>
        <dbReference type="ARBA" id="ARBA00022679"/>
    </source>
</evidence>
<dbReference type="Pfam" id="PF03900">
    <property type="entry name" value="Porphobil_deamC"/>
    <property type="match status" value="1"/>
</dbReference>
<dbReference type="InterPro" id="IPR022418">
    <property type="entry name" value="Porphobilinogen_deaminase_C"/>
</dbReference>
<reference evidence="7 8" key="1">
    <citation type="journal article" date="2016" name="Sci. Rep.">
        <title>Metabolic traits of an uncultured archaeal lineage -MSBL1- from brine pools of the Red Sea.</title>
        <authorList>
            <person name="Mwirichia R."/>
            <person name="Alam I."/>
            <person name="Rashid M."/>
            <person name="Vinu M."/>
            <person name="Ba-Alawi W."/>
            <person name="Anthony Kamau A."/>
            <person name="Kamanda Ngugi D."/>
            <person name="Goker M."/>
            <person name="Klenk H.P."/>
            <person name="Bajic V."/>
            <person name="Stingl U."/>
        </authorList>
    </citation>
    <scope>NUCLEOTIDE SEQUENCE [LARGE SCALE GENOMIC DNA]</scope>
    <source>
        <strain evidence="7">SCGC-AAA261F19</strain>
    </source>
</reference>
<dbReference type="Gene3D" id="3.40.190.10">
    <property type="entry name" value="Periplasmic binding protein-like II"/>
    <property type="match status" value="2"/>
</dbReference>
<dbReference type="GO" id="GO:0005737">
    <property type="term" value="C:cytoplasm"/>
    <property type="evidence" value="ECO:0007669"/>
    <property type="project" value="UniProtKB-UniRule"/>
</dbReference>
<dbReference type="InterPro" id="IPR036803">
    <property type="entry name" value="Porphobilinogen_deaminase_C_sf"/>
</dbReference>
<accession>A0A133V9B8</accession>
<sequence>MKLKIGTRGSNLALIQTRRVGDQIKTIKPEVEIELIIVKTSGDLRRKTKGSGIFAKEVNQAVLDGDADIGVHSLKDLPTRLPEGLSLVSIPERLTPNDVLITPNGARLSDLPSDSIIGTGSPRRRAEISHLRTDLKFKKIRGNVDTRIRKVESGDFDGLITSMAALERLGLEEKASQKFDFEEVVPAAGQGSLGVVGRKDDEKTSFLGEISDEKARLESICERAFLRELGLGCKAGAGVLARAKDNEIKTLAVLHDSEGRHLVKLRGSDPVELGEKATREVKE</sequence>
<proteinExistence type="inferred from homology"/>
<dbReference type="AlphaFoldDB" id="A0A133V9B8"/>
<evidence type="ECO:0000256" key="4">
    <source>
        <dbReference type="HAMAP-Rule" id="MF_00260"/>
    </source>
</evidence>
<dbReference type="Proteomes" id="UP000070565">
    <property type="component" value="Unassembled WGS sequence"/>
</dbReference>
<name>A0A133V9B8_9EURY</name>
<evidence type="ECO:0000256" key="1">
    <source>
        <dbReference type="ARBA" id="ARBA00005638"/>
    </source>
</evidence>
<feature type="modified residue" description="S-(dipyrrolylmethanemethyl)cysteine" evidence="4">
    <location>
        <position position="233"/>
    </location>
</feature>
<dbReference type="GO" id="GO:0006782">
    <property type="term" value="P:protoporphyrinogen IX biosynthetic process"/>
    <property type="evidence" value="ECO:0007669"/>
    <property type="project" value="UniProtKB-UniRule"/>
</dbReference>
<keyword evidence="3 4" id="KW-0627">Porphyrin biosynthesis</keyword>
<comment type="catalytic activity">
    <reaction evidence="4">
        <text>4 porphobilinogen + H2O = hydroxymethylbilane + 4 NH4(+)</text>
        <dbReference type="Rhea" id="RHEA:13185"/>
        <dbReference type="ChEBI" id="CHEBI:15377"/>
        <dbReference type="ChEBI" id="CHEBI:28938"/>
        <dbReference type="ChEBI" id="CHEBI:57845"/>
        <dbReference type="ChEBI" id="CHEBI:58126"/>
        <dbReference type="EC" id="2.5.1.61"/>
    </reaction>
</comment>
<dbReference type="Gene3D" id="3.30.160.40">
    <property type="entry name" value="Porphobilinogen deaminase, C-terminal domain"/>
    <property type="match status" value="1"/>
</dbReference>
<dbReference type="PANTHER" id="PTHR11557">
    <property type="entry name" value="PORPHOBILINOGEN DEAMINASE"/>
    <property type="match status" value="1"/>
</dbReference>
<organism evidence="7 8">
    <name type="scientific">candidate division MSBL1 archaeon SCGC-AAA261F19</name>
    <dbReference type="NCBI Taxonomy" id="1698275"/>
    <lineage>
        <taxon>Archaea</taxon>
        <taxon>Methanobacteriati</taxon>
        <taxon>Methanobacteriota</taxon>
        <taxon>candidate division MSBL1</taxon>
    </lineage>
</organism>
<dbReference type="GO" id="GO:0004418">
    <property type="term" value="F:hydroxymethylbilane synthase activity"/>
    <property type="evidence" value="ECO:0007669"/>
    <property type="project" value="UniProtKB-UniRule"/>
</dbReference>